<keyword evidence="8" id="KW-1185">Reference proteome</keyword>
<evidence type="ECO:0000256" key="4">
    <source>
        <dbReference type="ARBA" id="ARBA00022679"/>
    </source>
</evidence>
<dbReference type="InterPro" id="IPR003682">
    <property type="entry name" value="rRNA_ssu_MeTfrase_G"/>
</dbReference>
<dbReference type="NCBIfam" id="TIGR00138">
    <property type="entry name" value="rsmG_gidB"/>
    <property type="match status" value="1"/>
</dbReference>
<dbReference type="EMBL" id="VBWP01000001">
    <property type="protein sequence ID" value="TLG77167.1"/>
    <property type="molecule type" value="Genomic_DNA"/>
</dbReference>
<feature type="binding site" evidence="6">
    <location>
        <position position="144"/>
    </location>
    <ligand>
        <name>S-adenosyl-L-methionine</name>
        <dbReference type="ChEBI" id="CHEBI:59789"/>
    </ligand>
</feature>
<dbReference type="FunCoup" id="A0A5R8QIT9">
    <property type="interactions" value="326"/>
</dbReference>
<keyword evidence="2 6" id="KW-0698">rRNA processing</keyword>
<dbReference type="Pfam" id="PF02527">
    <property type="entry name" value="GidB"/>
    <property type="match status" value="1"/>
</dbReference>
<evidence type="ECO:0000256" key="1">
    <source>
        <dbReference type="ARBA" id="ARBA00022490"/>
    </source>
</evidence>
<comment type="function">
    <text evidence="6">Specifically methylates the N7 position of a guanine in 16S rRNA.</text>
</comment>
<keyword evidence="1 6" id="KW-0963">Cytoplasm</keyword>
<dbReference type="PIRSF" id="PIRSF003078">
    <property type="entry name" value="GidB"/>
    <property type="match status" value="1"/>
</dbReference>
<dbReference type="InterPro" id="IPR029063">
    <property type="entry name" value="SAM-dependent_MTases_sf"/>
</dbReference>
<evidence type="ECO:0000313" key="7">
    <source>
        <dbReference type="EMBL" id="TLG77167.1"/>
    </source>
</evidence>
<dbReference type="FunFam" id="3.40.50.150:FF:000041">
    <property type="entry name" value="Ribosomal RNA small subunit methyltransferase G"/>
    <property type="match status" value="1"/>
</dbReference>
<dbReference type="EC" id="2.1.1.-" evidence="6"/>
<feature type="binding site" evidence="6">
    <location>
        <position position="76"/>
    </location>
    <ligand>
        <name>S-adenosyl-L-methionine</name>
        <dbReference type="ChEBI" id="CHEBI:59789"/>
    </ligand>
</feature>
<dbReference type="Proteomes" id="UP000306912">
    <property type="component" value="Unassembled WGS sequence"/>
</dbReference>
<dbReference type="GO" id="GO:0005829">
    <property type="term" value="C:cytosol"/>
    <property type="evidence" value="ECO:0007669"/>
    <property type="project" value="TreeGrafter"/>
</dbReference>
<organism evidence="7 8">
    <name type="scientific">Culicoidibacter larvae</name>
    <dbReference type="NCBI Taxonomy" id="2579976"/>
    <lineage>
        <taxon>Bacteria</taxon>
        <taxon>Bacillati</taxon>
        <taxon>Bacillota</taxon>
        <taxon>Culicoidibacteria</taxon>
        <taxon>Culicoidibacterales</taxon>
        <taxon>Culicoidibacteraceae</taxon>
        <taxon>Culicoidibacter</taxon>
    </lineage>
</organism>
<dbReference type="Gene3D" id="3.40.50.150">
    <property type="entry name" value="Vaccinia Virus protein VP39"/>
    <property type="match status" value="1"/>
</dbReference>
<evidence type="ECO:0000256" key="6">
    <source>
        <dbReference type="HAMAP-Rule" id="MF_00074"/>
    </source>
</evidence>
<proteinExistence type="inferred from homology"/>
<feature type="binding site" evidence="6">
    <location>
        <position position="81"/>
    </location>
    <ligand>
        <name>S-adenosyl-L-methionine</name>
        <dbReference type="ChEBI" id="CHEBI:59789"/>
    </ligand>
</feature>
<sequence>MNNNYDFVLKEIYPDLTDKQLKQFTDYYDLLVEWNTKMNLTAITEKKEVYWKHFYDSIVLGKYIDLNNEFKICDIGSGAGFPIIPLKIVFPNLQISVVDALNKRIVFLNEVVNKLGLTNVELYHARAEDFIKEHREEYDIVTARAVARMNVLSELCIPFVKIGGRFIALKGADGINELIESKNACKVLGAELSETIEFHLPFDESKRVIHIITKIKKSPGKYPRLFSKIKKNPL</sequence>
<gene>
    <name evidence="6 7" type="primary">rsmG</name>
    <name evidence="7" type="ORF">FEZ08_00685</name>
</gene>
<dbReference type="HAMAP" id="MF_00074">
    <property type="entry name" value="16SrRNA_methyltr_G"/>
    <property type="match status" value="1"/>
</dbReference>
<evidence type="ECO:0000256" key="5">
    <source>
        <dbReference type="ARBA" id="ARBA00022691"/>
    </source>
</evidence>
<comment type="caution">
    <text evidence="6">Lacks conserved residue(s) required for the propagation of feature annotation.</text>
</comment>
<feature type="binding site" evidence="6">
    <location>
        <begin position="127"/>
        <end position="128"/>
    </location>
    <ligand>
        <name>S-adenosyl-L-methionine</name>
        <dbReference type="ChEBI" id="CHEBI:59789"/>
    </ligand>
</feature>
<name>A0A5R8QIT9_9FIRM</name>
<dbReference type="AlphaFoldDB" id="A0A5R8QIT9"/>
<keyword evidence="4 6" id="KW-0808">Transferase</keyword>
<evidence type="ECO:0000256" key="2">
    <source>
        <dbReference type="ARBA" id="ARBA00022552"/>
    </source>
</evidence>
<comment type="subcellular location">
    <subcellularLocation>
        <location evidence="6">Cytoplasm</location>
    </subcellularLocation>
</comment>
<dbReference type="PANTHER" id="PTHR31760">
    <property type="entry name" value="S-ADENOSYL-L-METHIONINE-DEPENDENT METHYLTRANSFERASES SUPERFAMILY PROTEIN"/>
    <property type="match status" value="1"/>
</dbReference>
<protein>
    <recommendedName>
        <fullName evidence="6">Ribosomal RNA small subunit methyltransferase G</fullName>
        <ecNumber evidence="6">2.1.1.-</ecNumber>
    </recommendedName>
    <alternativeName>
        <fullName evidence="6">16S rRNA 7-methylguanosine methyltransferase</fullName>
        <shortName evidence="6">16S rRNA m7G methyltransferase</shortName>
    </alternativeName>
</protein>
<keyword evidence="3 6" id="KW-0489">Methyltransferase</keyword>
<dbReference type="OrthoDB" id="9808773at2"/>
<comment type="caution">
    <text evidence="7">The sequence shown here is derived from an EMBL/GenBank/DDBJ whole genome shotgun (WGS) entry which is preliminary data.</text>
</comment>
<accession>A0A5R8QIT9</accession>
<reference evidence="7 8" key="1">
    <citation type="submission" date="2019-05" db="EMBL/GenBank/DDBJ databases">
        <title>Culicoidintestinum kansasii gen. nov., sp. nov. from the gastrointestinal tract of the biting midge, Culicoides sonorensis.</title>
        <authorList>
            <person name="Neupane S."/>
            <person name="Ghosh A."/>
            <person name="Gunther S."/>
            <person name="Martin K."/>
            <person name="Zurek L."/>
        </authorList>
    </citation>
    <scope>NUCLEOTIDE SEQUENCE [LARGE SCALE GENOMIC DNA]</scope>
    <source>
        <strain evidence="7 8">CS-1</strain>
    </source>
</reference>
<dbReference type="CDD" id="cd02440">
    <property type="entry name" value="AdoMet_MTases"/>
    <property type="match status" value="1"/>
</dbReference>
<dbReference type="SUPFAM" id="SSF53335">
    <property type="entry name" value="S-adenosyl-L-methionine-dependent methyltransferases"/>
    <property type="match status" value="1"/>
</dbReference>
<dbReference type="RefSeq" id="WP_138189776.1">
    <property type="nucleotide sequence ID" value="NZ_VBWP01000001.1"/>
</dbReference>
<dbReference type="InParanoid" id="A0A5R8QIT9"/>
<evidence type="ECO:0000313" key="8">
    <source>
        <dbReference type="Proteomes" id="UP000306912"/>
    </source>
</evidence>
<keyword evidence="5 6" id="KW-0949">S-adenosyl-L-methionine</keyword>
<evidence type="ECO:0000256" key="3">
    <source>
        <dbReference type="ARBA" id="ARBA00022603"/>
    </source>
</evidence>
<dbReference type="PANTHER" id="PTHR31760:SF0">
    <property type="entry name" value="S-ADENOSYL-L-METHIONINE-DEPENDENT METHYLTRANSFERASES SUPERFAMILY PROTEIN"/>
    <property type="match status" value="1"/>
</dbReference>
<dbReference type="GO" id="GO:0070043">
    <property type="term" value="F:rRNA (guanine-N7-)-methyltransferase activity"/>
    <property type="evidence" value="ECO:0007669"/>
    <property type="project" value="UniProtKB-UniRule"/>
</dbReference>
<comment type="similarity">
    <text evidence="6">Belongs to the methyltransferase superfamily. RNA methyltransferase RsmG family.</text>
</comment>